<protein>
    <submittedName>
        <fullName evidence="1">Uncharacterized protein</fullName>
    </submittedName>
</protein>
<dbReference type="EMBL" id="LGUB01001065">
    <property type="protein sequence ID" value="KRH92268.1"/>
    <property type="molecule type" value="Genomic_DNA"/>
</dbReference>
<gene>
    <name evidence="1" type="ORF">M153_8666000881</name>
</gene>
<dbReference type="AlphaFoldDB" id="A0A0R0LS23"/>
<reference evidence="1 2" key="1">
    <citation type="submission" date="2015-07" db="EMBL/GenBank/DDBJ databases">
        <title>The genome of Pseudoloma neurophilia, a relevant intracellular parasite of the zebrafish.</title>
        <authorList>
            <person name="Ndikumana S."/>
            <person name="Pelin A."/>
            <person name="Sanders J."/>
            <person name="Corradi N."/>
        </authorList>
    </citation>
    <scope>NUCLEOTIDE SEQUENCE [LARGE SCALE GENOMIC DNA]</scope>
    <source>
        <strain evidence="1 2">MK1</strain>
    </source>
</reference>
<sequence>MSTIEKIKIVIDRETFIRKLESFSITFVISKENEITVTVPSLVEMIFLYRGD</sequence>
<feature type="non-terminal residue" evidence="1">
    <location>
        <position position="52"/>
    </location>
</feature>
<evidence type="ECO:0000313" key="2">
    <source>
        <dbReference type="Proteomes" id="UP000051530"/>
    </source>
</evidence>
<accession>A0A0R0LS23</accession>
<dbReference type="VEuPathDB" id="MicrosporidiaDB:M153_8666000881"/>
<name>A0A0R0LS23_9MICR</name>
<dbReference type="Proteomes" id="UP000051530">
    <property type="component" value="Unassembled WGS sequence"/>
</dbReference>
<proteinExistence type="predicted"/>
<organism evidence="1 2">
    <name type="scientific">Pseudoloma neurophilia</name>
    <dbReference type="NCBI Taxonomy" id="146866"/>
    <lineage>
        <taxon>Eukaryota</taxon>
        <taxon>Fungi</taxon>
        <taxon>Fungi incertae sedis</taxon>
        <taxon>Microsporidia</taxon>
        <taxon>Pseudoloma</taxon>
    </lineage>
</organism>
<evidence type="ECO:0000313" key="1">
    <source>
        <dbReference type="EMBL" id="KRH92268.1"/>
    </source>
</evidence>
<keyword evidence="2" id="KW-1185">Reference proteome</keyword>
<comment type="caution">
    <text evidence="1">The sequence shown here is derived from an EMBL/GenBank/DDBJ whole genome shotgun (WGS) entry which is preliminary data.</text>
</comment>